<dbReference type="RefSeq" id="WP_179792527.1">
    <property type="nucleotide sequence ID" value="NZ_BAABHP010000018.1"/>
</dbReference>
<comment type="similarity">
    <text evidence="2">Belongs to the acyl-CoA dehydrogenase family.</text>
</comment>
<comment type="cofactor">
    <cofactor evidence="1">
        <name>FAD</name>
        <dbReference type="ChEBI" id="CHEBI:57692"/>
    </cofactor>
</comment>
<dbReference type="EMBL" id="JACCBN010000001">
    <property type="protein sequence ID" value="NYD34592.1"/>
    <property type="molecule type" value="Genomic_DNA"/>
</dbReference>
<evidence type="ECO:0000256" key="2">
    <source>
        <dbReference type="ARBA" id="ARBA00009347"/>
    </source>
</evidence>
<dbReference type="InterPro" id="IPR013786">
    <property type="entry name" value="AcylCoA_DH/ox_N"/>
</dbReference>
<organism evidence="8 9">
    <name type="scientific">Actinomycetospora corticicola</name>
    <dbReference type="NCBI Taxonomy" id="663602"/>
    <lineage>
        <taxon>Bacteria</taxon>
        <taxon>Bacillati</taxon>
        <taxon>Actinomycetota</taxon>
        <taxon>Actinomycetes</taxon>
        <taxon>Pseudonocardiales</taxon>
        <taxon>Pseudonocardiaceae</taxon>
        <taxon>Actinomycetospora</taxon>
    </lineage>
</organism>
<evidence type="ECO:0000256" key="1">
    <source>
        <dbReference type="ARBA" id="ARBA00001974"/>
    </source>
</evidence>
<dbReference type="InterPro" id="IPR009075">
    <property type="entry name" value="AcylCo_DH/oxidase_C"/>
</dbReference>
<dbReference type="Gene3D" id="1.10.540.10">
    <property type="entry name" value="Acyl-CoA dehydrogenase/oxidase, N-terminal domain"/>
    <property type="match status" value="1"/>
</dbReference>
<evidence type="ECO:0000259" key="7">
    <source>
        <dbReference type="Pfam" id="PF02771"/>
    </source>
</evidence>
<sequence>MSDTTELRDAVADVLRGRCSPAVLEDAERDGGAPTVWAALADGGFTTVSVPEPAGGSGGSVAQACAVLEAVGAAAAPVPVAETGLLAGRLLARAGLGLPDGPLSTAPSPGLVLDDGVLVGSVDRVPWGRSAASALVVDGGTVVLVEPGTGVVTPGRNLAGEPRDHVDLTGVRPAAVAPVDPIAVDELARRGALSRAALIAGAARAVLELTLRYTGDREQFGRPVARFPAVAAHLVQIAEQTELAAMAVGAAAAGAGDEGEPDPLAVAAAASVAADVAGAVATAAHQATGAMGMTREFGLGVLTRRLWSWRDEWGGGRSWAAELGHALAAGGADTFWPTISRGLVR</sequence>
<dbReference type="GO" id="GO:0070991">
    <property type="term" value="F:medium-chain fatty acyl-CoA dehydrogenase activity"/>
    <property type="evidence" value="ECO:0007669"/>
    <property type="project" value="UniProtKB-EC"/>
</dbReference>
<gene>
    <name evidence="8" type="ORF">BJ983_000694</name>
</gene>
<feature type="domain" description="Acyl-CoA dehydrogenase/oxidase N-terminal" evidence="7">
    <location>
        <begin position="3"/>
        <end position="94"/>
    </location>
</feature>
<dbReference type="EC" id="1.3.8.7" evidence="8"/>
<dbReference type="PANTHER" id="PTHR43884">
    <property type="entry name" value="ACYL-COA DEHYDROGENASE"/>
    <property type="match status" value="1"/>
</dbReference>
<dbReference type="GO" id="GO:0050660">
    <property type="term" value="F:flavin adenine dinucleotide binding"/>
    <property type="evidence" value="ECO:0007669"/>
    <property type="project" value="InterPro"/>
</dbReference>
<dbReference type="PANTHER" id="PTHR43884:SF20">
    <property type="entry name" value="ACYL-COA DEHYDROGENASE FADE28"/>
    <property type="match status" value="1"/>
</dbReference>
<evidence type="ECO:0000256" key="4">
    <source>
        <dbReference type="ARBA" id="ARBA00022827"/>
    </source>
</evidence>
<accession>A0A7Y9DSX2</accession>
<protein>
    <submittedName>
        <fullName evidence="8">Acyl-CoA dehydrogenase</fullName>
        <ecNumber evidence="8">1.3.8.7</ecNumber>
    </submittedName>
</protein>
<keyword evidence="5 8" id="KW-0560">Oxidoreductase</keyword>
<dbReference type="Pfam" id="PF02771">
    <property type="entry name" value="Acyl-CoA_dh_N"/>
    <property type="match status" value="1"/>
</dbReference>
<keyword evidence="3" id="KW-0285">Flavoprotein</keyword>
<keyword evidence="4" id="KW-0274">FAD</keyword>
<dbReference type="InterPro" id="IPR036250">
    <property type="entry name" value="AcylCo_DH-like_C"/>
</dbReference>
<dbReference type="Proteomes" id="UP000535890">
    <property type="component" value="Unassembled WGS sequence"/>
</dbReference>
<evidence type="ECO:0000313" key="8">
    <source>
        <dbReference type="EMBL" id="NYD34592.1"/>
    </source>
</evidence>
<dbReference type="AlphaFoldDB" id="A0A7Y9DSX2"/>
<evidence type="ECO:0000256" key="3">
    <source>
        <dbReference type="ARBA" id="ARBA00022630"/>
    </source>
</evidence>
<name>A0A7Y9DSX2_9PSEU</name>
<evidence type="ECO:0000313" key="9">
    <source>
        <dbReference type="Proteomes" id="UP000535890"/>
    </source>
</evidence>
<dbReference type="InterPro" id="IPR037069">
    <property type="entry name" value="AcylCoA_DH/ox_N_sf"/>
</dbReference>
<comment type="caution">
    <text evidence="8">The sequence shown here is derived from an EMBL/GenBank/DDBJ whole genome shotgun (WGS) entry which is preliminary data.</text>
</comment>
<dbReference type="SUPFAM" id="SSF56645">
    <property type="entry name" value="Acyl-CoA dehydrogenase NM domain-like"/>
    <property type="match status" value="1"/>
</dbReference>
<feature type="domain" description="Acyl-CoA dehydrogenase/oxidase C-terminal" evidence="6">
    <location>
        <begin position="191"/>
        <end position="305"/>
    </location>
</feature>
<proteinExistence type="inferred from homology"/>
<dbReference type="Pfam" id="PF00441">
    <property type="entry name" value="Acyl-CoA_dh_1"/>
    <property type="match status" value="1"/>
</dbReference>
<reference evidence="8 9" key="1">
    <citation type="submission" date="2020-07" db="EMBL/GenBank/DDBJ databases">
        <title>Sequencing the genomes of 1000 actinobacteria strains.</title>
        <authorList>
            <person name="Klenk H.-P."/>
        </authorList>
    </citation>
    <scope>NUCLEOTIDE SEQUENCE [LARGE SCALE GENOMIC DNA]</scope>
    <source>
        <strain evidence="8 9">DSM 45772</strain>
    </source>
</reference>
<dbReference type="SUPFAM" id="SSF47203">
    <property type="entry name" value="Acyl-CoA dehydrogenase C-terminal domain-like"/>
    <property type="match status" value="1"/>
</dbReference>
<keyword evidence="9" id="KW-1185">Reference proteome</keyword>
<dbReference type="InterPro" id="IPR009100">
    <property type="entry name" value="AcylCoA_DH/oxidase_NM_dom_sf"/>
</dbReference>
<dbReference type="Gene3D" id="1.20.140.10">
    <property type="entry name" value="Butyryl-CoA Dehydrogenase, subunit A, domain 3"/>
    <property type="match status" value="1"/>
</dbReference>
<evidence type="ECO:0000256" key="5">
    <source>
        <dbReference type="ARBA" id="ARBA00023002"/>
    </source>
</evidence>
<evidence type="ECO:0000259" key="6">
    <source>
        <dbReference type="Pfam" id="PF00441"/>
    </source>
</evidence>